<dbReference type="Gene3D" id="3.30.9.10">
    <property type="entry name" value="D-Amino Acid Oxidase, subunit A, domain 2"/>
    <property type="match status" value="1"/>
</dbReference>
<feature type="domain" description="FAD dependent oxidoreductase" evidence="6">
    <location>
        <begin position="49"/>
        <end position="421"/>
    </location>
</feature>
<comment type="caution">
    <text evidence="7">The sequence shown here is derived from an EMBL/GenBank/DDBJ whole genome shotgun (WGS) entry which is preliminary data.</text>
</comment>
<dbReference type="InterPro" id="IPR045170">
    <property type="entry name" value="MTOX"/>
</dbReference>
<evidence type="ECO:0000256" key="5">
    <source>
        <dbReference type="ARBA" id="ARBA00023002"/>
    </source>
</evidence>
<reference evidence="7 8" key="1">
    <citation type="submission" date="2019-12" db="EMBL/GenBank/DDBJ databases">
        <title>A genome sequence resource for the geographically widespread anthracnose pathogen Colletotrichum asianum.</title>
        <authorList>
            <person name="Meng Y."/>
        </authorList>
    </citation>
    <scope>NUCLEOTIDE SEQUENCE [LARGE SCALE GENOMIC DNA]</scope>
    <source>
        <strain evidence="7 8">ICMP 18580</strain>
    </source>
</reference>
<evidence type="ECO:0000256" key="1">
    <source>
        <dbReference type="ARBA" id="ARBA00001974"/>
    </source>
</evidence>
<protein>
    <recommendedName>
        <fullName evidence="6">FAD dependent oxidoreductase domain-containing protein</fullName>
    </recommendedName>
</protein>
<proteinExistence type="inferred from homology"/>
<dbReference type="GO" id="GO:0050660">
    <property type="term" value="F:flavin adenine dinucleotide binding"/>
    <property type="evidence" value="ECO:0007669"/>
    <property type="project" value="InterPro"/>
</dbReference>
<evidence type="ECO:0000259" key="6">
    <source>
        <dbReference type="Pfam" id="PF01266"/>
    </source>
</evidence>
<evidence type="ECO:0000256" key="4">
    <source>
        <dbReference type="ARBA" id="ARBA00022827"/>
    </source>
</evidence>
<dbReference type="Pfam" id="PF01266">
    <property type="entry name" value="DAO"/>
    <property type="match status" value="1"/>
</dbReference>
<keyword evidence="4" id="KW-0274">FAD</keyword>
<dbReference type="Gene3D" id="3.50.50.60">
    <property type="entry name" value="FAD/NAD(P)-binding domain"/>
    <property type="match status" value="1"/>
</dbReference>
<organism evidence="7 8">
    <name type="scientific">Colletotrichum asianum</name>
    <dbReference type="NCBI Taxonomy" id="702518"/>
    <lineage>
        <taxon>Eukaryota</taxon>
        <taxon>Fungi</taxon>
        <taxon>Dikarya</taxon>
        <taxon>Ascomycota</taxon>
        <taxon>Pezizomycotina</taxon>
        <taxon>Sordariomycetes</taxon>
        <taxon>Hypocreomycetidae</taxon>
        <taxon>Glomerellales</taxon>
        <taxon>Glomerellaceae</taxon>
        <taxon>Colletotrichum</taxon>
        <taxon>Colletotrichum gloeosporioides species complex</taxon>
    </lineage>
</organism>
<accession>A0A8H3WC56</accession>
<dbReference type="PANTHER" id="PTHR10961:SF26">
    <property type="entry name" value="L-SACCHAROPINE OXIDASE"/>
    <property type="match status" value="1"/>
</dbReference>
<dbReference type="AlphaFoldDB" id="A0A8H3WC56"/>
<dbReference type="Proteomes" id="UP000434172">
    <property type="component" value="Unassembled WGS sequence"/>
</dbReference>
<dbReference type="PANTHER" id="PTHR10961">
    <property type="entry name" value="PEROXISOMAL SARCOSINE OXIDASE"/>
    <property type="match status" value="1"/>
</dbReference>
<keyword evidence="8" id="KW-1185">Reference proteome</keyword>
<dbReference type="EMBL" id="WOWK01000032">
    <property type="protein sequence ID" value="KAF0326161.1"/>
    <property type="molecule type" value="Genomic_DNA"/>
</dbReference>
<comment type="cofactor">
    <cofactor evidence="1">
        <name>FAD</name>
        <dbReference type="ChEBI" id="CHEBI:57692"/>
    </cofactor>
</comment>
<gene>
    <name evidence="7" type="ORF">GQ607_006669</name>
</gene>
<dbReference type="OrthoDB" id="2219495at2759"/>
<keyword evidence="3" id="KW-0285">Flavoprotein</keyword>
<keyword evidence="5" id="KW-0560">Oxidoreductase</keyword>
<evidence type="ECO:0000313" key="8">
    <source>
        <dbReference type="Proteomes" id="UP000434172"/>
    </source>
</evidence>
<comment type="similarity">
    <text evidence="2">Belongs to the MSOX/MTOX family.</text>
</comment>
<dbReference type="InterPro" id="IPR036188">
    <property type="entry name" value="FAD/NAD-bd_sf"/>
</dbReference>
<name>A0A8H3WC56_9PEZI</name>
<dbReference type="InterPro" id="IPR006076">
    <property type="entry name" value="FAD-dep_OxRdtase"/>
</dbReference>
<evidence type="ECO:0000313" key="7">
    <source>
        <dbReference type="EMBL" id="KAF0326161.1"/>
    </source>
</evidence>
<dbReference type="GO" id="GO:0051698">
    <property type="term" value="F:saccharopine oxidase activity"/>
    <property type="evidence" value="ECO:0007669"/>
    <property type="project" value="TreeGrafter"/>
</dbReference>
<sequence length="474" mass="52193">MGVAYASPHKDDVTTDHAGLVSCVPEIVGRRCNRFSPSHTVTMDKSMPIIIVGAGAFGLSTALHLLNAHYSNILVVDKAEAVPSRFSAASDINKIVRADYEDVFYTKLALEAFEGWKTPLFGPYYHQTGYIVATSGSAPPKAVEVLEKSLSSVQSRPEFDNEIDLLHSADDFRKFVWQFSGPMNGFKGYHNRLAGYGHSGNALKAVHRHCAARGVRFLLGDAGNVTDLLYDASGRCTGVRTADDAEHAAARTVCALGAYGASLIPGLAKFTVARCWSVAHVQLTEDEADFLRGIPVTNVRDLGFFFEPDPATRLLKLCPLGAGFTNTVDGTSTPTEFPSARSQDFIPPDDEHKLRALLRETLPWLADRPFVDRKFCWFSDTQDSEYCIDFVPGTSHSLVVLSGDSGHGFKMMPVFGKWVRQLLETGRQELPRWQWRTPNGESDDWGNSVSWRVGTVREMKDLIAENEAASKARL</sequence>
<dbReference type="GO" id="GO:0008115">
    <property type="term" value="F:sarcosine oxidase activity"/>
    <property type="evidence" value="ECO:0007669"/>
    <property type="project" value="TreeGrafter"/>
</dbReference>
<dbReference type="SUPFAM" id="SSF51905">
    <property type="entry name" value="FAD/NAD(P)-binding domain"/>
    <property type="match status" value="1"/>
</dbReference>
<evidence type="ECO:0000256" key="2">
    <source>
        <dbReference type="ARBA" id="ARBA00010989"/>
    </source>
</evidence>
<evidence type="ECO:0000256" key="3">
    <source>
        <dbReference type="ARBA" id="ARBA00022630"/>
    </source>
</evidence>